<accession>A0A836H0E3</accession>
<comment type="caution">
    <text evidence="2">The sequence shown here is derived from an EMBL/GenBank/DDBJ whole genome shotgun (WGS) entry which is preliminary data.</text>
</comment>
<evidence type="ECO:0000313" key="2">
    <source>
        <dbReference type="EMBL" id="KAG5475260.1"/>
    </source>
</evidence>
<dbReference type="EMBL" id="JAFEUZ010000027">
    <property type="protein sequence ID" value="KAG5475260.1"/>
    <property type="molecule type" value="Genomic_DNA"/>
</dbReference>
<sequence length="326" mass="35156">MWQLYIPTSLPEASADSNISILVGQRSCVYSSKEESCTVCVLAGYVPCNDPSVVEEQIECLKQVLPFGIEVLGLSGDTAALASLAVQVPDLKGKELVEAVMHNGTEHRQPVCRIFGAPQKKVQVVSSEISFVEARFAVHSYDRSAPLLLSCSNAPPHVVDGESGAPLMEHAPSASSRIELVQTGAVPSTLRIHVVVAPSLTSARGLYETLFRQLKAASKARTTRLIELNAHNAHLSYCCRLECRADAPAGTDTFTEDEWMEVLEMMEDATGQRVLRGDVRSVKPLLKSCQESGASATKAAKKSPAQLPLYLLLGVVVVLMAVVLMR</sequence>
<dbReference type="SMR" id="A0A836H0E3"/>
<keyword evidence="1" id="KW-0472">Membrane</keyword>
<reference evidence="3" key="1">
    <citation type="journal article" date="2021" name="Microbiol. Resour. Announc.">
        <title>LGAAP: Leishmaniinae Genome Assembly and Annotation Pipeline.</title>
        <authorList>
            <person name="Almutairi H."/>
            <person name="Urbaniak M.D."/>
            <person name="Bates M.D."/>
            <person name="Jariyapan N."/>
            <person name="Kwakye-Nuako G."/>
            <person name="Thomaz-Soccol V."/>
            <person name="Al-Salem W.S."/>
            <person name="Dillon R.J."/>
            <person name="Bates P.A."/>
            <person name="Gatherer D."/>
        </authorList>
    </citation>
    <scope>NUCLEOTIDE SEQUENCE [LARGE SCALE GENOMIC DNA]</scope>
</reference>
<evidence type="ECO:0000313" key="3">
    <source>
        <dbReference type="Proteomes" id="UP000673552"/>
    </source>
</evidence>
<evidence type="ECO:0000256" key="1">
    <source>
        <dbReference type="SAM" id="Phobius"/>
    </source>
</evidence>
<dbReference type="RefSeq" id="XP_067177525.1">
    <property type="nucleotide sequence ID" value="XM_067320915.1"/>
</dbReference>
<keyword evidence="3" id="KW-1185">Reference proteome</keyword>
<dbReference type="OrthoDB" id="272507at2759"/>
<proteinExistence type="predicted"/>
<organism evidence="2 3">
    <name type="scientific">Leishmania martiniquensis</name>
    <dbReference type="NCBI Taxonomy" id="1580590"/>
    <lineage>
        <taxon>Eukaryota</taxon>
        <taxon>Discoba</taxon>
        <taxon>Euglenozoa</taxon>
        <taxon>Kinetoplastea</taxon>
        <taxon>Metakinetoplastina</taxon>
        <taxon>Trypanosomatida</taxon>
        <taxon>Trypanosomatidae</taxon>
        <taxon>Leishmaniinae</taxon>
        <taxon>Leishmania</taxon>
    </lineage>
</organism>
<gene>
    <name evidence="2" type="ORF">LSCM1_03371</name>
</gene>
<name>A0A836H0E3_9TRYP</name>
<dbReference type="Proteomes" id="UP000673552">
    <property type="component" value="Unassembled WGS sequence"/>
</dbReference>
<protein>
    <recommendedName>
        <fullName evidence="4">Protein odr-4 homolog</fullName>
    </recommendedName>
</protein>
<feature type="transmembrane region" description="Helical" evidence="1">
    <location>
        <begin position="307"/>
        <end position="325"/>
    </location>
</feature>
<dbReference type="KEGG" id="lmat:92513427"/>
<evidence type="ECO:0008006" key="4">
    <source>
        <dbReference type="Google" id="ProtNLM"/>
    </source>
</evidence>
<reference evidence="3" key="2">
    <citation type="journal article" date="2021" name="Sci. Data">
        <title>Chromosome-scale genome sequencing, assembly and annotation of six genomes from subfamily Leishmaniinae.</title>
        <authorList>
            <person name="Almutairi H."/>
            <person name="Urbaniak M.D."/>
            <person name="Bates M.D."/>
            <person name="Jariyapan N."/>
            <person name="Kwakye-Nuako G."/>
            <person name="Thomaz Soccol V."/>
            <person name="Al-Salem W.S."/>
            <person name="Dillon R.J."/>
            <person name="Bates P.A."/>
            <person name="Gatherer D."/>
        </authorList>
    </citation>
    <scope>NUCLEOTIDE SEQUENCE [LARGE SCALE GENOMIC DNA]</scope>
</reference>
<dbReference type="AlphaFoldDB" id="A0A836H0E3"/>
<keyword evidence="1" id="KW-0812">Transmembrane</keyword>
<keyword evidence="1" id="KW-1133">Transmembrane helix</keyword>
<dbReference type="GeneID" id="92513427"/>